<proteinExistence type="predicted"/>
<dbReference type="EMBL" id="QTSX02006486">
    <property type="protein sequence ID" value="KAJ9053811.1"/>
    <property type="molecule type" value="Genomic_DNA"/>
</dbReference>
<evidence type="ECO:0000313" key="2">
    <source>
        <dbReference type="Proteomes" id="UP001165960"/>
    </source>
</evidence>
<keyword evidence="2" id="KW-1185">Reference proteome</keyword>
<protein>
    <submittedName>
        <fullName evidence="1">Uncharacterized protein</fullName>
    </submittedName>
</protein>
<organism evidence="1 2">
    <name type="scientific">Entomophthora muscae</name>
    <dbReference type="NCBI Taxonomy" id="34485"/>
    <lineage>
        <taxon>Eukaryota</taxon>
        <taxon>Fungi</taxon>
        <taxon>Fungi incertae sedis</taxon>
        <taxon>Zoopagomycota</taxon>
        <taxon>Entomophthoromycotina</taxon>
        <taxon>Entomophthoromycetes</taxon>
        <taxon>Entomophthorales</taxon>
        <taxon>Entomophthoraceae</taxon>
        <taxon>Entomophthora</taxon>
    </lineage>
</organism>
<dbReference type="Proteomes" id="UP001165960">
    <property type="component" value="Unassembled WGS sequence"/>
</dbReference>
<accession>A0ACC2RUT9</accession>
<sequence length="135" mass="14905">MKRIYCLFEDREDYTPLRGSGPPEALDAKDAFFMVRGIFRSYLFCMSEIMAMILGAIRSQGGPLGSVRGLKLPSLPEANKPNSPNHKTLDEMDSTKILSKSSAPFGTTTKELNSSKASTFFTPTGKNNSDTPRYL</sequence>
<comment type="caution">
    <text evidence="1">The sequence shown here is derived from an EMBL/GenBank/DDBJ whole genome shotgun (WGS) entry which is preliminary data.</text>
</comment>
<gene>
    <name evidence="1" type="ORF">DSO57_1020539</name>
</gene>
<name>A0ACC2RUT9_9FUNG</name>
<reference evidence="1" key="1">
    <citation type="submission" date="2022-04" db="EMBL/GenBank/DDBJ databases">
        <title>Genome of the entomopathogenic fungus Entomophthora muscae.</title>
        <authorList>
            <person name="Elya C."/>
            <person name="Lovett B.R."/>
            <person name="Lee E."/>
            <person name="Macias A.M."/>
            <person name="Hajek A.E."/>
            <person name="De Bivort B.L."/>
            <person name="Kasson M.T."/>
            <person name="De Fine Licht H.H."/>
            <person name="Stajich J.E."/>
        </authorList>
    </citation>
    <scope>NUCLEOTIDE SEQUENCE</scope>
    <source>
        <strain evidence="1">Berkeley</strain>
    </source>
</reference>
<evidence type="ECO:0000313" key="1">
    <source>
        <dbReference type="EMBL" id="KAJ9053811.1"/>
    </source>
</evidence>